<evidence type="ECO:0000313" key="3">
    <source>
        <dbReference type="Proteomes" id="UP000827092"/>
    </source>
</evidence>
<dbReference type="AlphaFoldDB" id="A0AAV6TIW0"/>
<organism evidence="2 3">
    <name type="scientific">Oedothorax gibbosus</name>
    <dbReference type="NCBI Taxonomy" id="931172"/>
    <lineage>
        <taxon>Eukaryota</taxon>
        <taxon>Metazoa</taxon>
        <taxon>Ecdysozoa</taxon>
        <taxon>Arthropoda</taxon>
        <taxon>Chelicerata</taxon>
        <taxon>Arachnida</taxon>
        <taxon>Araneae</taxon>
        <taxon>Araneomorphae</taxon>
        <taxon>Entelegynae</taxon>
        <taxon>Araneoidea</taxon>
        <taxon>Linyphiidae</taxon>
        <taxon>Erigoninae</taxon>
        <taxon>Oedothorax</taxon>
    </lineage>
</organism>
<dbReference type="Proteomes" id="UP000827092">
    <property type="component" value="Unassembled WGS sequence"/>
</dbReference>
<name>A0AAV6TIW0_9ARAC</name>
<feature type="region of interest" description="Disordered" evidence="1">
    <location>
        <begin position="1"/>
        <end position="29"/>
    </location>
</feature>
<protein>
    <submittedName>
        <fullName evidence="2">Uncharacterized protein</fullName>
    </submittedName>
</protein>
<keyword evidence="3" id="KW-1185">Reference proteome</keyword>
<proteinExistence type="predicted"/>
<evidence type="ECO:0000256" key="1">
    <source>
        <dbReference type="SAM" id="MobiDB-lite"/>
    </source>
</evidence>
<evidence type="ECO:0000313" key="2">
    <source>
        <dbReference type="EMBL" id="KAG8171855.1"/>
    </source>
</evidence>
<dbReference type="EMBL" id="JAFNEN010003475">
    <property type="protein sequence ID" value="KAG8171855.1"/>
    <property type="molecule type" value="Genomic_DNA"/>
</dbReference>
<gene>
    <name evidence="2" type="ORF">JTE90_012944</name>
</gene>
<comment type="caution">
    <text evidence="2">The sequence shown here is derived from an EMBL/GenBank/DDBJ whole genome shotgun (WGS) entry which is preliminary data.</text>
</comment>
<reference evidence="2 3" key="1">
    <citation type="journal article" date="2022" name="Nat. Ecol. Evol.">
        <title>A masculinizing supergene underlies an exaggerated male reproductive morph in a spider.</title>
        <authorList>
            <person name="Hendrickx F."/>
            <person name="De Corte Z."/>
            <person name="Sonet G."/>
            <person name="Van Belleghem S.M."/>
            <person name="Kostlbacher S."/>
            <person name="Vangestel C."/>
        </authorList>
    </citation>
    <scope>NUCLEOTIDE SEQUENCE [LARGE SCALE GENOMIC DNA]</scope>
    <source>
        <strain evidence="2">W744_W776</strain>
    </source>
</reference>
<accession>A0AAV6TIW0</accession>
<sequence>MGTDRPKITTLSPSDFQGPTRRTGHRKRPRCFLRETASYLRTSRFRTTNSYKRKDNSSPGPSVDVSEFWFRTALGPEGPISVSGVGEY</sequence>